<evidence type="ECO:0000256" key="1">
    <source>
        <dbReference type="SAM" id="MobiDB-lite"/>
    </source>
</evidence>
<evidence type="ECO:0000313" key="2">
    <source>
        <dbReference type="EMBL" id="KOC60722.1"/>
    </source>
</evidence>
<feature type="region of interest" description="Disordered" evidence="1">
    <location>
        <begin position="239"/>
        <end position="265"/>
    </location>
</feature>
<dbReference type="AlphaFoldDB" id="A0A0L7QQ17"/>
<feature type="region of interest" description="Disordered" evidence="1">
    <location>
        <begin position="136"/>
        <end position="168"/>
    </location>
</feature>
<keyword evidence="3" id="KW-1185">Reference proteome</keyword>
<organism evidence="2 3">
    <name type="scientific">Habropoda laboriosa</name>
    <dbReference type="NCBI Taxonomy" id="597456"/>
    <lineage>
        <taxon>Eukaryota</taxon>
        <taxon>Metazoa</taxon>
        <taxon>Ecdysozoa</taxon>
        <taxon>Arthropoda</taxon>
        <taxon>Hexapoda</taxon>
        <taxon>Insecta</taxon>
        <taxon>Pterygota</taxon>
        <taxon>Neoptera</taxon>
        <taxon>Endopterygota</taxon>
        <taxon>Hymenoptera</taxon>
        <taxon>Apocrita</taxon>
        <taxon>Aculeata</taxon>
        <taxon>Apoidea</taxon>
        <taxon>Anthophila</taxon>
        <taxon>Apidae</taxon>
        <taxon>Habropoda</taxon>
    </lineage>
</organism>
<name>A0A0L7QQ17_9HYME</name>
<evidence type="ECO:0000313" key="3">
    <source>
        <dbReference type="Proteomes" id="UP000053825"/>
    </source>
</evidence>
<accession>A0A0L7QQ17</accession>
<dbReference type="Proteomes" id="UP000053825">
    <property type="component" value="Unassembled WGS sequence"/>
</dbReference>
<feature type="compositionally biased region" description="Basic and acidic residues" evidence="1">
    <location>
        <begin position="7"/>
        <end position="16"/>
    </location>
</feature>
<protein>
    <submittedName>
        <fullName evidence="2">Uncharacterized protein</fullName>
    </submittedName>
</protein>
<sequence>MPGSADKLGKVNERTSNDFSHIKQLAITEPYQTRVEDSGPDEKHYSMAHSTPCMYHLVNAASPEPEGVMHSGSVGLRCTGRTKAGPAEQFPPTPQKVRPANQVSSKSRCLTIAPRFTAICRDTDFRSNLRHLRRKKQIPERSVVQGVHASRSPSLDVDESMKRETSSRPLRNDIDFREEETSARGIIFFAVREEEPGESPGLERKHRRRRRRSVTFPFIRSSRRRLPGPDNEWMSKTQQLIQPRGEQRRKNTVGCRDTQEKFFLN</sequence>
<gene>
    <name evidence="2" type="ORF">WH47_06867</name>
</gene>
<proteinExistence type="predicted"/>
<dbReference type="EMBL" id="KQ414792">
    <property type="protein sequence ID" value="KOC60722.1"/>
    <property type="molecule type" value="Genomic_DNA"/>
</dbReference>
<feature type="compositionally biased region" description="Basic and acidic residues" evidence="1">
    <location>
        <begin position="159"/>
        <end position="168"/>
    </location>
</feature>
<reference evidence="2 3" key="1">
    <citation type="submission" date="2015-07" db="EMBL/GenBank/DDBJ databases">
        <title>The genome of Habropoda laboriosa.</title>
        <authorList>
            <person name="Pan H."/>
            <person name="Kapheim K."/>
        </authorList>
    </citation>
    <scope>NUCLEOTIDE SEQUENCE [LARGE SCALE GENOMIC DNA]</scope>
    <source>
        <strain evidence="2">0110345459</strain>
    </source>
</reference>
<feature type="region of interest" description="Disordered" evidence="1">
    <location>
        <begin position="1"/>
        <end position="25"/>
    </location>
</feature>